<dbReference type="GO" id="GO:0030964">
    <property type="term" value="C:NADH dehydrogenase complex"/>
    <property type="evidence" value="ECO:0007669"/>
    <property type="project" value="TreeGrafter"/>
</dbReference>
<accession>A0A1M7A1C9</accession>
<dbReference type="EMBL" id="BMFL01000004">
    <property type="protein sequence ID" value="GGE91973.1"/>
    <property type="molecule type" value="Genomic_DNA"/>
</dbReference>
<dbReference type="EC" id="7.1.1.-" evidence="11"/>
<dbReference type="Pfam" id="PF00507">
    <property type="entry name" value="Oxidored_q4"/>
    <property type="match status" value="1"/>
</dbReference>
<dbReference type="InterPro" id="IPR023043">
    <property type="entry name" value="NAD(P)H_OxRDtase_bac/plastid"/>
</dbReference>
<gene>
    <name evidence="11 13" type="primary">nuoA</name>
    <name evidence="13" type="ORF">GCM10010984_07040</name>
    <name evidence="14" type="ORF">SAMN05443634_108122</name>
</gene>
<organism evidence="14 15">
    <name type="scientific">Chishuiella changwenlii</name>
    <dbReference type="NCBI Taxonomy" id="1434701"/>
    <lineage>
        <taxon>Bacteria</taxon>
        <taxon>Pseudomonadati</taxon>
        <taxon>Bacteroidota</taxon>
        <taxon>Flavobacteriia</taxon>
        <taxon>Flavobacteriales</taxon>
        <taxon>Weeksellaceae</taxon>
        <taxon>Chishuiella</taxon>
    </lineage>
</organism>
<feature type="transmembrane region" description="Helical" evidence="11">
    <location>
        <begin position="89"/>
        <end position="111"/>
    </location>
</feature>
<comment type="subcellular location">
    <subcellularLocation>
        <location evidence="11 12">Cell membrane</location>
        <topology evidence="11 12">Multi-pass membrane protein</topology>
    </subcellularLocation>
    <subcellularLocation>
        <location evidence="1">Membrane</location>
        <topology evidence="1">Multi-pass membrane protein</topology>
    </subcellularLocation>
</comment>
<evidence type="ECO:0000256" key="5">
    <source>
        <dbReference type="ARBA" id="ARBA00022692"/>
    </source>
</evidence>
<name>A0A1M7A1C9_9FLAO</name>
<protein>
    <recommendedName>
        <fullName evidence="11">NADH-quinone oxidoreductase subunit A</fullName>
        <ecNumber evidence="11">7.1.1.-</ecNumber>
    </recommendedName>
    <alternativeName>
        <fullName evidence="11">NADH dehydrogenase I subunit A</fullName>
    </alternativeName>
    <alternativeName>
        <fullName evidence="11">NDH-1 subunit A</fullName>
    </alternativeName>
    <alternativeName>
        <fullName evidence="11">NUO1</fullName>
    </alternativeName>
</protein>
<dbReference type="Proteomes" id="UP000184120">
    <property type="component" value="Unassembled WGS sequence"/>
</dbReference>
<reference evidence="13" key="5">
    <citation type="submission" date="2024-05" db="EMBL/GenBank/DDBJ databases">
        <authorList>
            <person name="Sun Q."/>
            <person name="Zhou Y."/>
        </authorList>
    </citation>
    <scope>NUCLEOTIDE SEQUENCE</scope>
    <source>
        <strain evidence="13">CGMCC 1.12707</strain>
    </source>
</reference>
<reference evidence="13" key="1">
    <citation type="journal article" date="2014" name="Int. J. Syst. Evol. Microbiol.">
        <title>Complete genome of a new Firmicutes species belonging to the dominant human colonic microbiota ('Ruminococcus bicirculans') reveals two chromosomes and a selective capacity to utilize plant glucans.</title>
        <authorList>
            <consortium name="NISC Comparative Sequencing Program"/>
            <person name="Wegmann U."/>
            <person name="Louis P."/>
            <person name="Goesmann A."/>
            <person name="Henrissat B."/>
            <person name="Duncan S.H."/>
            <person name="Flint H.J."/>
        </authorList>
    </citation>
    <scope>NUCLEOTIDE SEQUENCE</scope>
    <source>
        <strain evidence="13">CGMCC 1.12707</strain>
    </source>
</reference>
<evidence type="ECO:0000313" key="13">
    <source>
        <dbReference type="EMBL" id="GGE91973.1"/>
    </source>
</evidence>
<feature type="transmembrane region" description="Helical" evidence="11">
    <location>
        <begin position="6"/>
        <end position="31"/>
    </location>
</feature>
<reference evidence="14" key="2">
    <citation type="submission" date="2016-11" db="EMBL/GenBank/DDBJ databases">
        <authorList>
            <person name="Jaros S."/>
            <person name="Januszkiewicz K."/>
            <person name="Wedrychowicz H."/>
        </authorList>
    </citation>
    <scope>NUCLEOTIDE SEQUENCE [LARGE SCALE GENOMIC DNA]</scope>
    <source>
        <strain evidence="14">DSM 27989</strain>
    </source>
</reference>
<sequence length="121" mass="13870">METASSYIPILILFIVAFGFVVITIVATHFLGPSRKTDEKLENFESGIEKVGNARQPFAIKYFLVAILFVLFDVEVIFFYPYAANFKELGWEGFTAVVTFVGLFFVMYLYVRKKGALDWEK</sequence>
<dbReference type="Gene3D" id="1.20.58.1610">
    <property type="entry name" value="NADH:ubiquinone/plastoquinone oxidoreductase, chain 3"/>
    <property type="match status" value="1"/>
</dbReference>
<keyword evidence="16" id="KW-1185">Reference proteome</keyword>
<evidence type="ECO:0000313" key="14">
    <source>
        <dbReference type="EMBL" id="SHL36353.1"/>
    </source>
</evidence>
<dbReference type="OrthoDB" id="9791970at2"/>
<evidence type="ECO:0000256" key="10">
    <source>
        <dbReference type="ARBA" id="ARBA00023136"/>
    </source>
</evidence>
<keyword evidence="8 11" id="KW-1133">Transmembrane helix</keyword>
<comment type="subunit">
    <text evidence="11">NDH-1 is composed of 14 different subunits. Subunits NuoA, H, J, K, L, M, N constitute the membrane sector of the complex.</text>
</comment>
<keyword evidence="3 11" id="KW-0813">Transport</keyword>
<dbReference type="Proteomes" id="UP000650994">
    <property type="component" value="Unassembled WGS sequence"/>
</dbReference>
<evidence type="ECO:0000256" key="11">
    <source>
        <dbReference type="HAMAP-Rule" id="MF_01394"/>
    </source>
</evidence>
<dbReference type="GO" id="GO:0048038">
    <property type="term" value="F:quinone binding"/>
    <property type="evidence" value="ECO:0007669"/>
    <property type="project" value="UniProtKB-KW"/>
</dbReference>
<dbReference type="PANTHER" id="PTHR11058">
    <property type="entry name" value="NADH-UBIQUINONE OXIDOREDUCTASE CHAIN 3"/>
    <property type="match status" value="1"/>
</dbReference>
<dbReference type="GO" id="GO:0050136">
    <property type="term" value="F:NADH dehydrogenase (quinone) (non-electrogenic) activity"/>
    <property type="evidence" value="ECO:0007669"/>
    <property type="project" value="UniProtKB-UniRule"/>
</dbReference>
<dbReference type="PANTHER" id="PTHR11058:SF22">
    <property type="entry name" value="NADH-QUINONE OXIDOREDUCTASE SUBUNIT A"/>
    <property type="match status" value="1"/>
</dbReference>
<dbReference type="GO" id="GO:0005886">
    <property type="term" value="C:plasma membrane"/>
    <property type="evidence" value="ECO:0007669"/>
    <property type="project" value="UniProtKB-SubCell"/>
</dbReference>
<evidence type="ECO:0000256" key="4">
    <source>
        <dbReference type="ARBA" id="ARBA00022475"/>
    </source>
</evidence>
<dbReference type="InterPro" id="IPR038430">
    <property type="entry name" value="NDAH_ubi_oxred_su3_sf"/>
</dbReference>
<comment type="function">
    <text evidence="11">NDH-1 shuttles electrons from NADH, via FMN and iron-sulfur (Fe-S) centers, to quinones in the respiratory chain. The immediate electron acceptor for the enzyme in this species is believed to be a menaquinone. Couples the redox reaction to proton translocation (for every two electrons transferred, four hydrogen ions are translocated across the cytoplasmic membrane), and thus conserves the redox energy in a proton gradient.</text>
</comment>
<keyword evidence="9 11" id="KW-0520">NAD</keyword>
<reference evidence="16" key="4">
    <citation type="journal article" date="2019" name="Int. J. Syst. Evol. Microbiol.">
        <title>The Global Catalogue of Microorganisms (GCM) 10K type strain sequencing project: providing services to taxonomists for standard genome sequencing and annotation.</title>
        <authorList>
            <consortium name="The Broad Institute Genomics Platform"/>
            <consortium name="The Broad Institute Genome Sequencing Center for Infectious Disease"/>
            <person name="Wu L."/>
            <person name="Ma J."/>
        </authorList>
    </citation>
    <scope>NUCLEOTIDE SEQUENCE [LARGE SCALE GENOMIC DNA]</scope>
    <source>
        <strain evidence="16">CGMCC 1.12707</strain>
    </source>
</reference>
<evidence type="ECO:0000256" key="8">
    <source>
        <dbReference type="ARBA" id="ARBA00022989"/>
    </source>
</evidence>
<keyword evidence="10 11" id="KW-0472">Membrane</keyword>
<evidence type="ECO:0000313" key="15">
    <source>
        <dbReference type="Proteomes" id="UP000184120"/>
    </source>
</evidence>
<comment type="catalytic activity">
    <reaction evidence="11 12">
        <text>a quinone + NADH + 5 H(+)(in) = a quinol + NAD(+) + 4 H(+)(out)</text>
        <dbReference type="Rhea" id="RHEA:57888"/>
        <dbReference type="ChEBI" id="CHEBI:15378"/>
        <dbReference type="ChEBI" id="CHEBI:24646"/>
        <dbReference type="ChEBI" id="CHEBI:57540"/>
        <dbReference type="ChEBI" id="CHEBI:57945"/>
        <dbReference type="ChEBI" id="CHEBI:132124"/>
    </reaction>
</comment>
<dbReference type="InterPro" id="IPR000440">
    <property type="entry name" value="NADH_UbQ/plastoQ_OxRdtase_su3"/>
</dbReference>
<comment type="similarity">
    <text evidence="2 11 12">Belongs to the complex I subunit 3 family.</text>
</comment>
<dbReference type="AlphaFoldDB" id="A0A1M7A1C9"/>
<evidence type="ECO:0000256" key="9">
    <source>
        <dbReference type="ARBA" id="ARBA00023027"/>
    </source>
</evidence>
<dbReference type="EMBL" id="FRBH01000008">
    <property type="protein sequence ID" value="SHL36353.1"/>
    <property type="molecule type" value="Genomic_DNA"/>
</dbReference>
<evidence type="ECO:0000256" key="12">
    <source>
        <dbReference type="RuleBase" id="RU003639"/>
    </source>
</evidence>
<evidence type="ECO:0000313" key="16">
    <source>
        <dbReference type="Proteomes" id="UP000650994"/>
    </source>
</evidence>
<proteinExistence type="inferred from homology"/>
<evidence type="ECO:0000256" key="6">
    <source>
        <dbReference type="ARBA" id="ARBA00022719"/>
    </source>
</evidence>
<dbReference type="GO" id="GO:0008137">
    <property type="term" value="F:NADH dehydrogenase (ubiquinone) activity"/>
    <property type="evidence" value="ECO:0007669"/>
    <property type="project" value="InterPro"/>
</dbReference>
<keyword evidence="6 11" id="KW-0874">Quinone</keyword>
<feature type="transmembrane region" description="Helical" evidence="11">
    <location>
        <begin position="62"/>
        <end position="83"/>
    </location>
</feature>
<evidence type="ECO:0000256" key="2">
    <source>
        <dbReference type="ARBA" id="ARBA00008472"/>
    </source>
</evidence>
<keyword evidence="5 11" id="KW-0812">Transmembrane</keyword>
<evidence type="ECO:0000256" key="3">
    <source>
        <dbReference type="ARBA" id="ARBA00022448"/>
    </source>
</evidence>
<dbReference type="STRING" id="1434701.SAMN05443634_108122"/>
<reference evidence="15" key="3">
    <citation type="submission" date="2016-11" db="EMBL/GenBank/DDBJ databases">
        <authorList>
            <person name="Varghese N."/>
            <person name="Submissions S."/>
        </authorList>
    </citation>
    <scope>NUCLEOTIDE SEQUENCE [LARGE SCALE GENOMIC DNA]</scope>
    <source>
        <strain evidence="15">DSM 27989</strain>
    </source>
</reference>
<evidence type="ECO:0000256" key="1">
    <source>
        <dbReference type="ARBA" id="ARBA00004141"/>
    </source>
</evidence>
<keyword evidence="4 11" id="KW-1003">Cell membrane</keyword>
<evidence type="ECO:0000256" key="7">
    <source>
        <dbReference type="ARBA" id="ARBA00022967"/>
    </source>
</evidence>
<keyword evidence="7 11" id="KW-1278">Translocase</keyword>
<dbReference type="HAMAP" id="MF_01394">
    <property type="entry name" value="NDH1_NuoA"/>
    <property type="match status" value="1"/>
</dbReference>
<dbReference type="RefSeq" id="WP_072932708.1">
    <property type="nucleotide sequence ID" value="NZ_BMFL01000004.1"/>
</dbReference>